<dbReference type="GeneID" id="95350679"/>
<keyword evidence="2" id="KW-0645">Protease</keyword>
<keyword evidence="7" id="KW-1185">Reference proteome</keyword>
<evidence type="ECO:0000256" key="3">
    <source>
        <dbReference type="ARBA" id="ARBA00022801"/>
    </source>
</evidence>
<dbReference type="PANTHER" id="PTHR36175">
    <property type="entry name" value="CYANOPHYCINASE"/>
    <property type="match status" value="1"/>
</dbReference>
<keyword evidence="5" id="KW-0732">Signal</keyword>
<dbReference type="EMBL" id="BNBO01000001">
    <property type="protein sequence ID" value="GHH58964.1"/>
    <property type="molecule type" value="Genomic_DNA"/>
</dbReference>
<feature type="chain" id="PRO_5037064897" description="Cyanophycinase" evidence="5">
    <location>
        <begin position="38"/>
        <end position="429"/>
    </location>
</feature>
<proteinExistence type="inferred from homology"/>
<dbReference type="SUPFAM" id="SSF52317">
    <property type="entry name" value="Class I glutamine amidotransferase-like"/>
    <property type="match status" value="1"/>
</dbReference>
<evidence type="ECO:0000256" key="1">
    <source>
        <dbReference type="ARBA" id="ARBA00006534"/>
    </source>
</evidence>
<keyword evidence="4" id="KW-0720">Serine protease</keyword>
<evidence type="ECO:0000313" key="6">
    <source>
        <dbReference type="EMBL" id="GHH58964.1"/>
    </source>
</evidence>
<accession>A0A919FAM4</accession>
<reference evidence="6" key="1">
    <citation type="journal article" date="2014" name="Int. J. Syst. Evol. Microbiol.">
        <title>Complete genome sequence of Corynebacterium casei LMG S-19264T (=DSM 44701T), isolated from a smear-ripened cheese.</title>
        <authorList>
            <consortium name="US DOE Joint Genome Institute (JGI-PGF)"/>
            <person name="Walter F."/>
            <person name="Albersmeier A."/>
            <person name="Kalinowski J."/>
            <person name="Ruckert C."/>
        </authorList>
    </citation>
    <scope>NUCLEOTIDE SEQUENCE</scope>
    <source>
        <strain evidence="6">JCM 4646</strain>
    </source>
</reference>
<evidence type="ECO:0008006" key="8">
    <source>
        <dbReference type="Google" id="ProtNLM"/>
    </source>
</evidence>
<dbReference type="CDD" id="cd03145">
    <property type="entry name" value="GAT1_cyanophycinase"/>
    <property type="match status" value="1"/>
</dbReference>
<dbReference type="PROSITE" id="PS51318">
    <property type="entry name" value="TAT"/>
    <property type="match status" value="1"/>
</dbReference>
<keyword evidence="3" id="KW-0378">Hydrolase</keyword>
<evidence type="ECO:0000256" key="4">
    <source>
        <dbReference type="ARBA" id="ARBA00022825"/>
    </source>
</evidence>
<evidence type="ECO:0000256" key="2">
    <source>
        <dbReference type="ARBA" id="ARBA00022670"/>
    </source>
</evidence>
<dbReference type="Pfam" id="PF03575">
    <property type="entry name" value="Peptidase_S51"/>
    <property type="match status" value="1"/>
</dbReference>
<dbReference type="PANTHER" id="PTHR36175:SF1">
    <property type="entry name" value="CYANOPHYCINASE"/>
    <property type="match status" value="1"/>
</dbReference>
<feature type="signal peptide" evidence="5">
    <location>
        <begin position="1"/>
        <end position="37"/>
    </location>
</feature>
<gene>
    <name evidence="6" type="ORF">GCM10018781_01230</name>
</gene>
<evidence type="ECO:0000256" key="5">
    <source>
        <dbReference type="SAM" id="SignalP"/>
    </source>
</evidence>
<comment type="caution">
    <text evidence="6">The sequence shown here is derived from an EMBL/GenBank/DDBJ whole genome shotgun (WGS) entry which is preliminary data.</text>
</comment>
<dbReference type="InterPro" id="IPR029062">
    <property type="entry name" value="Class_I_gatase-like"/>
</dbReference>
<dbReference type="GO" id="GO:0008236">
    <property type="term" value="F:serine-type peptidase activity"/>
    <property type="evidence" value="ECO:0007669"/>
    <property type="project" value="UniProtKB-KW"/>
</dbReference>
<sequence length="429" mass="44138">MPLSPTAVAAARRAAVRALTAAALGAGVLAPATGAAAATPTGSLVLAGGAIAADNAQVYGAFVNLAGGASNARIGIITAASDVPANDPNASDPATCSNSVCNGAYYADLLRNTYHVADAQWIPIDLDHISNNAGSSVVNQINSLNGFFFGGGDQSRLVTTLLKSDNTDSPALAAIRARFNAGAVIMGTSAGTAIANGRDMVTGGESWDGLRYGSSTSISSSYPDDLSYRPEGGFNFFTSGLLDTHFAARGREGRITRLAADTGHTRAFGIDEDTALVVTNPGAANESDKVVGSHGVSVLDLRNATVGTSAGYWAVDNVRWSYLTSGDTYTPGTWTSTSAKPAYAPSGGTVGSRWTDVFSSPDSPTDHAYRMVTMATELVNAGRSTTQYGISYESGPTFEADLTKGTGYKAWKSGSAVSFANLTTHLYVY</sequence>
<reference evidence="6" key="2">
    <citation type="submission" date="2020-09" db="EMBL/GenBank/DDBJ databases">
        <authorList>
            <person name="Sun Q."/>
            <person name="Ohkuma M."/>
        </authorList>
    </citation>
    <scope>NUCLEOTIDE SEQUENCE</scope>
    <source>
        <strain evidence="6">JCM 4646</strain>
    </source>
</reference>
<dbReference type="RefSeq" id="WP_190208726.1">
    <property type="nucleotide sequence ID" value="NZ_BNBO01000001.1"/>
</dbReference>
<dbReference type="InterPro" id="IPR006311">
    <property type="entry name" value="TAT_signal"/>
</dbReference>
<dbReference type="Proteomes" id="UP000617734">
    <property type="component" value="Unassembled WGS sequence"/>
</dbReference>
<protein>
    <recommendedName>
        <fullName evidence="8">Cyanophycinase</fullName>
    </recommendedName>
</protein>
<organism evidence="6 7">
    <name type="scientific">Kitasatospora indigofera</name>
    <dbReference type="NCBI Taxonomy" id="67307"/>
    <lineage>
        <taxon>Bacteria</taxon>
        <taxon>Bacillati</taxon>
        <taxon>Actinomycetota</taxon>
        <taxon>Actinomycetes</taxon>
        <taxon>Kitasatosporales</taxon>
        <taxon>Streptomycetaceae</taxon>
        <taxon>Kitasatospora</taxon>
    </lineage>
</organism>
<dbReference type="InterPro" id="IPR005320">
    <property type="entry name" value="Peptidase_S51"/>
</dbReference>
<dbReference type="Gene3D" id="3.40.50.880">
    <property type="match status" value="1"/>
</dbReference>
<comment type="similarity">
    <text evidence="1">Belongs to the peptidase S51 family.</text>
</comment>
<dbReference type="AlphaFoldDB" id="A0A919FAM4"/>
<dbReference type="GO" id="GO:0006508">
    <property type="term" value="P:proteolysis"/>
    <property type="evidence" value="ECO:0007669"/>
    <property type="project" value="UniProtKB-KW"/>
</dbReference>
<evidence type="ECO:0000313" key="7">
    <source>
        <dbReference type="Proteomes" id="UP000617734"/>
    </source>
</evidence>
<name>A0A919FAM4_9ACTN</name>